<dbReference type="PROSITE" id="PS51671">
    <property type="entry name" value="ACT"/>
    <property type="match status" value="1"/>
</dbReference>
<protein>
    <recommendedName>
        <fullName evidence="2">arogenate dehydratase</fullName>
        <ecNumber evidence="2">4.2.1.91</ecNumber>
    </recommendedName>
</protein>
<dbReference type="PANTHER" id="PTHR21022">
    <property type="entry name" value="PREPHENATE DEHYDRATASE P PROTEIN"/>
    <property type="match status" value="1"/>
</dbReference>
<name>A0A250WU47_9CHLO</name>
<evidence type="ECO:0000259" key="8">
    <source>
        <dbReference type="PROSITE" id="PS51171"/>
    </source>
</evidence>
<evidence type="ECO:0000313" key="10">
    <source>
        <dbReference type="EMBL" id="GAX74348.1"/>
    </source>
</evidence>
<comment type="pathway">
    <text evidence="1">Amino-acid biosynthesis; L-phenylalanine biosynthesis; L-phenylalanine from L-arogenate: step 1/1.</text>
</comment>
<organism evidence="10 11">
    <name type="scientific">Chlamydomonas eustigma</name>
    <dbReference type="NCBI Taxonomy" id="1157962"/>
    <lineage>
        <taxon>Eukaryota</taxon>
        <taxon>Viridiplantae</taxon>
        <taxon>Chlorophyta</taxon>
        <taxon>core chlorophytes</taxon>
        <taxon>Chlorophyceae</taxon>
        <taxon>CS clade</taxon>
        <taxon>Chlamydomonadales</taxon>
        <taxon>Chlamydomonadaceae</taxon>
        <taxon>Chlamydomonas</taxon>
    </lineage>
</organism>
<comment type="caution">
    <text evidence="10">The sequence shown here is derived from an EMBL/GenBank/DDBJ whole genome shotgun (WGS) entry which is preliminary data.</text>
</comment>
<gene>
    <name evidence="10" type="ORF">CEUSTIGMA_g1797.t1</name>
</gene>
<proteinExistence type="predicted"/>
<evidence type="ECO:0000256" key="1">
    <source>
        <dbReference type="ARBA" id="ARBA00004929"/>
    </source>
</evidence>
<dbReference type="OrthoDB" id="2414662at2759"/>
<dbReference type="FunFam" id="3.40.190.10:FF:000031">
    <property type="entry name" value="Arogenate dehydratase"/>
    <property type="match status" value="1"/>
</dbReference>
<evidence type="ECO:0000256" key="2">
    <source>
        <dbReference type="ARBA" id="ARBA00013259"/>
    </source>
</evidence>
<keyword evidence="6" id="KW-0456">Lyase</keyword>
<dbReference type="AlphaFoldDB" id="A0A250WU47"/>
<keyword evidence="4" id="KW-0057">Aromatic amino acid biosynthesis</keyword>
<evidence type="ECO:0000256" key="7">
    <source>
        <dbReference type="SAM" id="MobiDB-lite"/>
    </source>
</evidence>
<dbReference type="GO" id="GO:0047769">
    <property type="term" value="F:arogenate dehydratase activity"/>
    <property type="evidence" value="ECO:0007669"/>
    <property type="project" value="UniProtKB-EC"/>
</dbReference>
<dbReference type="InterPro" id="IPR001086">
    <property type="entry name" value="Preph_deHydtase"/>
</dbReference>
<dbReference type="InterPro" id="IPR002912">
    <property type="entry name" value="ACT_dom"/>
</dbReference>
<dbReference type="GO" id="GO:0009094">
    <property type="term" value="P:L-phenylalanine biosynthetic process"/>
    <property type="evidence" value="ECO:0007669"/>
    <property type="project" value="UniProtKB-UniPathway"/>
</dbReference>
<dbReference type="Proteomes" id="UP000232323">
    <property type="component" value="Unassembled WGS sequence"/>
</dbReference>
<evidence type="ECO:0000256" key="5">
    <source>
        <dbReference type="ARBA" id="ARBA00023222"/>
    </source>
</evidence>
<dbReference type="GO" id="GO:0004664">
    <property type="term" value="F:prephenate dehydratase activity"/>
    <property type="evidence" value="ECO:0007669"/>
    <property type="project" value="InterPro"/>
</dbReference>
<dbReference type="Gene3D" id="3.30.70.260">
    <property type="match status" value="1"/>
</dbReference>
<feature type="region of interest" description="Disordered" evidence="7">
    <location>
        <begin position="1"/>
        <end position="48"/>
    </location>
</feature>
<dbReference type="PROSITE" id="PS51171">
    <property type="entry name" value="PREPHENATE_DEHYDR_3"/>
    <property type="match status" value="1"/>
</dbReference>
<dbReference type="STRING" id="1157962.A0A250WU47"/>
<evidence type="ECO:0000256" key="4">
    <source>
        <dbReference type="ARBA" id="ARBA00023141"/>
    </source>
</evidence>
<dbReference type="InterPro" id="IPR018528">
    <property type="entry name" value="Preph_deHydtase_CS"/>
</dbReference>
<reference evidence="10 11" key="1">
    <citation type="submission" date="2017-08" db="EMBL/GenBank/DDBJ databases">
        <title>Acidophilic green algal genome provides insights into adaptation to an acidic environment.</title>
        <authorList>
            <person name="Hirooka S."/>
            <person name="Hirose Y."/>
            <person name="Kanesaki Y."/>
            <person name="Higuchi S."/>
            <person name="Fujiwara T."/>
            <person name="Onuma R."/>
            <person name="Era A."/>
            <person name="Ohbayashi R."/>
            <person name="Uzuka A."/>
            <person name="Nozaki H."/>
            <person name="Yoshikawa H."/>
            <person name="Miyagishima S.Y."/>
        </authorList>
    </citation>
    <scope>NUCLEOTIDE SEQUENCE [LARGE SCALE GENOMIC DNA]</scope>
    <source>
        <strain evidence="10 11">NIES-2499</strain>
    </source>
</reference>
<evidence type="ECO:0000259" key="9">
    <source>
        <dbReference type="PROSITE" id="PS51671"/>
    </source>
</evidence>
<dbReference type="Pfam" id="PF00800">
    <property type="entry name" value="PDT"/>
    <property type="match status" value="1"/>
</dbReference>
<dbReference type="CDD" id="cd04905">
    <property type="entry name" value="ACT_CM-PDT"/>
    <property type="match status" value="1"/>
</dbReference>
<dbReference type="Gene3D" id="3.40.190.10">
    <property type="entry name" value="Periplasmic binding protein-like II"/>
    <property type="match status" value="2"/>
</dbReference>
<feature type="compositionally biased region" description="Low complexity" evidence="7">
    <location>
        <begin position="15"/>
        <end position="48"/>
    </location>
</feature>
<evidence type="ECO:0000256" key="3">
    <source>
        <dbReference type="ARBA" id="ARBA00022605"/>
    </source>
</evidence>
<dbReference type="EC" id="4.2.1.91" evidence="2"/>
<dbReference type="UniPathway" id="UPA00121">
    <property type="reaction ID" value="UER00344"/>
</dbReference>
<dbReference type="PANTHER" id="PTHR21022:SF19">
    <property type="entry name" value="PREPHENATE DEHYDRATASE-RELATED"/>
    <property type="match status" value="1"/>
</dbReference>
<evidence type="ECO:0000313" key="11">
    <source>
        <dbReference type="Proteomes" id="UP000232323"/>
    </source>
</evidence>
<evidence type="ECO:0000256" key="6">
    <source>
        <dbReference type="ARBA" id="ARBA00023239"/>
    </source>
</evidence>
<sequence length="409" mass="44132">MRANLASLSVRAGPSTVSMRSVPSSLSSSNRHLVSSASNAGTSGLSGYGSTTSPSWSSHVVTSAVITHAPSSVFDPRGTLNSMIIAQATNKTLDQIQPTAVRRTVGKAAYQGVPGAYSEVAALRACPDFDPMSCEQFETAFQALSQWLCDRAVLPIENSLGGSIHAVFDLLLRYRLHIVGEVSLSINHCLVALPGTKKGDITRVMSHPQALAQCDSYIRTLGITREAVDDTAGAAQMVSQQHLENVGAISSSRAAELYGLDIIEAGIQDVKENVTRFVVLSRDPLIALESDDRAYKTMIVFSLGEGPGQLFKALAVFALRDLDLLKIESRPLRSNPMVVVDNSGTQRFNYLFYADFIGKLSDEKVQNAMRHLQEIAPYVRVLGSFPMDTDLGGTNVESVFNSMRTTIDD</sequence>
<dbReference type="GO" id="GO:0009507">
    <property type="term" value="C:chloroplast"/>
    <property type="evidence" value="ECO:0007669"/>
    <property type="project" value="TreeGrafter"/>
</dbReference>
<dbReference type="PROSITE" id="PS00857">
    <property type="entry name" value="PREPHENATE_DEHYDR_1"/>
    <property type="match status" value="1"/>
</dbReference>
<dbReference type="SUPFAM" id="SSF55021">
    <property type="entry name" value="ACT-like"/>
    <property type="match status" value="1"/>
</dbReference>
<dbReference type="InterPro" id="IPR045865">
    <property type="entry name" value="ACT-like_dom_sf"/>
</dbReference>
<dbReference type="NCBIfam" id="NF008865">
    <property type="entry name" value="PRK11898.1"/>
    <property type="match status" value="1"/>
</dbReference>
<feature type="domain" description="Prephenate dehydratase" evidence="8">
    <location>
        <begin position="107"/>
        <end position="282"/>
    </location>
</feature>
<dbReference type="CDD" id="cd13631">
    <property type="entry name" value="PBP2_Ct-PDT_like"/>
    <property type="match status" value="1"/>
</dbReference>
<dbReference type="EMBL" id="BEGY01000007">
    <property type="protein sequence ID" value="GAX74348.1"/>
    <property type="molecule type" value="Genomic_DNA"/>
</dbReference>
<keyword evidence="5" id="KW-0584">Phenylalanine biosynthesis</keyword>
<keyword evidence="3" id="KW-0028">Amino-acid biosynthesis</keyword>
<feature type="domain" description="ACT" evidence="9">
    <location>
        <begin position="298"/>
        <end position="387"/>
    </location>
</feature>
<dbReference type="SUPFAM" id="SSF53850">
    <property type="entry name" value="Periplasmic binding protein-like II"/>
    <property type="match status" value="1"/>
</dbReference>
<keyword evidence="11" id="KW-1185">Reference proteome</keyword>
<accession>A0A250WU47</accession>